<feature type="compositionally biased region" description="Polar residues" evidence="14">
    <location>
        <begin position="2876"/>
        <end position="2887"/>
    </location>
</feature>
<feature type="region of interest" description="Disordered" evidence="14">
    <location>
        <begin position="163"/>
        <end position="202"/>
    </location>
</feature>
<name>A0AAV7Q9F0_PLEWA</name>
<evidence type="ECO:0000256" key="9">
    <source>
        <dbReference type="ARBA" id="ARBA00023163"/>
    </source>
</evidence>
<dbReference type="FunFam" id="1.10.10.60:FF:000058">
    <property type="entry name" value="zinc finger homeobox protein 4"/>
    <property type="match status" value="1"/>
</dbReference>
<keyword evidence="6" id="KW-0805">Transcription regulation</keyword>
<evidence type="ECO:0000256" key="7">
    <source>
        <dbReference type="ARBA" id="ARBA00023125"/>
    </source>
</evidence>
<dbReference type="FunFam" id="3.30.160.60:FF:000317">
    <property type="entry name" value="zinc finger homeobox protein 3"/>
    <property type="match status" value="1"/>
</dbReference>
<feature type="compositionally biased region" description="Polar residues" evidence="14">
    <location>
        <begin position="2261"/>
        <end position="2286"/>
    </location>
</feature>
<dbReference type="GO" id="GO:0045664">
    <property type="term" value="P:regulation of neuron differentiation"/>
    <property type="evidence" value="ECO:0007669"/>
    <property type="project" value="TreeGrafter"/>
</dbReference>
<evidence type="ECO:0000256" key="10">
    <source>
        <dbReference type="ARBA" id="ARBA00023242"/>
    </source>
</evidence>
<dbReference type="InterPro" id="IPR036236">
    <property type="entry name" value="Znf_C2H2_sf"/>
</dbReference>
<keyword evidence="4 11" id="KW-0863">Zinc-finger</keyword>
<feature type="DNA-binding region" description="Homeobox" evidence="12">
    <location>
        <begin position="2635"/>
        <end position="2694"/>
    </location>
</feature>
<feature type="domain" description="Homeobox" evidence="15">
    <location>
        <begin position="1917"/>
        <end position="1977"/>
    </location>
</feature>
<dbReference type="PROSITE" id="PS00027">
    <property type="entry name" value="HOMEOBOX_1"/>
    <property type="match status" value="2"/>
</dbReference>
<sequence>MELCPAHPGPEATSLLDRKCNIGLAPSPKEGLGGVQKGDEEGNDEDENERDLEGQVFFTPDGSAYLLCGSDVQDGPLSLGLSSQLFLPKGSPCVSAAGDPLSTSDLATPQTPLTSFHITSTYQGLISNQIFQNTSSGAGARPPFHSYHVMNAQCRSAANYLRKHTTAKKQEKSKENLEGLEEEGNRDRDMVGSGETTSAGTKNRQKQPLLWICLLCKHSFHHGSRLAVHAAAIHGADVAGDEYEILATGETSAILHSIEHGKGTFISFLEPKTDCVSGNGTLFSSHAQKLPDHTENLKDVATGMFSNLVNVTPEGAKVGMTEIDSSVARGLAPSSISDLVPNMQADGLQTSLPTMDDLDKGGLKPLRNAKTPSCHHLSPGVFASPVMESSLDLTPWSPKVLCDPTQAKDLAVGPEGGDDEELGWCLAGDAGGQETKAEQETKECASPATFGHSHDIQRLLPNQSLCGCAALPVLTNSCPKEDSPIHSTSLDAHSGEAEDQSNENTFVEEHDDHALAYSPPMAEKTSAPLSSFSILTNDDYGPNTGASPFQSMSLSNHMSLLHSRNSCKTLKCPKCNWHYKYQQTLDVHMKEKHPESNSHCVYCNLGQQHPRLARGESYNCGYKPYRCEACNYSTTTKGNLSIHMQSDKHLANLQAFQSPGASAVALSTTSSGGSTAASAPVGGTYSGRSSSPPELSLPSPQDKQSKQKASWHCKVCNYETNISRNLRIHMTSEKHMQNMLLVHQGMPMGLTGMMQPGADLCQFYSPQPLRQEQPVDHQLLLNGFQLTAATGRKLATGFPSSCGLSLDNRVNLGQVHGSSAINTLSQEAPSSSPDDPTLKVFRCMVCYTFTTDNLELLLYHASLTRSLPESDWKEVAGDVHRCKLCSYGTQLKANFQLHLKTDKHSQKYQLVAHLREGGVPAASASAAATELQLGSFNQAPPLHLRCNLCDFESNGKEKMRLHARGGGHGENFQVYKFLMDLEDSCGGGDASVYSCCLCGHESASKVGLLQHLHSTPHRESQAQWERAQLQAGRMAEEGLATLEKFIRVSDASAKETGKVVTSPPEATTAEKEEHSQGTTPSSEDDKNRSGIVEPTSGHTTVFCCPYCSFVSPTAEQVRSHTISQHAVQPKFRCPLCQEQLMGRPNLRFHLTHIHNVVSECVERLLLVASTVEQTFPTKVLPSLNLPRARDSADTSSSSQAPEGTKDQGDCAHEATSETNCEKTADRILADGNESGGDSAQSAEQEEAERDDAEKEAAGILPCPLCRQRAESFPELREHLENEHPELTHNEIQQLCGPSGHSEEDDEEEMGEAEEGLGSGNSMSDVPLIEGKATPVDLETSPTATTSVPLDIRQPVSYRKSTNFALDKFLDPSRPYKCTVCKESFTQKNILLVHYNSVSHLHKMKKASIDPLLPSRAEATTAQDKPFKCTVCRVSYNQSSTLEIHMRSVLHQTRSRVAKLEAAGRNTPDTNSSNSAERSDNSGTSYNIELGSKNTTARSSSPTIDNTSAEVKVEAPSAEPLQRGLSVPSLPFVSQQMHLSLDLHRPASLLQSPLFTPSILPPFPLGPETLLKLQQHQQQLLLPFYLHDLKVNPELGMQGPPSILSLPGASPMLISGGGLMKPPPVMVKDEAQPSMEPLTSAFSSSPSLAQPTPVSSNVGEPSASELPPNSDTKDTEVPEPTPDDEEKGENVQEEEPLPKSPLGNAKTNESDQEQAANAMPPPRIPTDISRTASKALLENFGFELVIQYNEGKQHLLPTHPPLFQPQPMPPRPPQNTSEEHSHEKLKCETCGKLFSNMLILKTHEEHVHRRFLPFEALSRYAAQFRKSYDIMNAPKQLSTVASAEAPPTQKDPQPPPPEASVQIPPLPLPLDFSLCPSFLIPPLSLQAMPPTLPSMEELMSAALAQAKTGEVTVEPDAGESRSPRTRITPEQLKVLWNYFDINNLPSEEKILQMSEHTGLAAKVVKHWFRNRLFKERQQDKDSPYNFSTPPSSSTALPESEEAGVGCGPHSQNTEVSRPDRWGSRRFSRTKFSDFQFQALQSFFETSAYPKDSEVDRLSQLLGLPNRVVVVWFQNARQKARKNAAESPFHAGEKGKEPGVEERCVMSGSKQIACKKCHIAFPCIFKLIQHLKKCYNDQLAEEDTEDSSELREVSKETDSAMQAEVSASVQPLPETPETQPPNENFATPVPAFSEKEELQKAREEDEAPERVKAGQECEAEKTEEPSPSVTEVLFDQPSEDQEEEEQEKEVQVPISEEPVKSLDQASPQNLPLQTQSPPERSQEGDSANIHSCDQCQVSFASRELLAKHHSLHILTSTPVPGHLLDLPLLMFDNSSLLTGPLLSGSFSALSSTVGDSMTGAVRKRKLDEDSLSPTESEAGYLGDEPPKDKRLRTTILPEQLEILHRWYMQDSNPTRKMLDRISEEVSLKKRVVQVWFQNTRARERKGQFRCTASTTSTKPYTKFIPMGKPEALSRHLTDSPSGPILAHRSPNLQVLRDTAAFYYNATNMHHASSPAPAPRGNPSSCQPVATSQAFMIKADTCCTAREPATSDPTPAEPADSATISTQNTDQESSAGEPSPPFDNADESKQRASPPPPTMETEARSPGDMSDSSSLADPDSPNPGLQKYADNSLDALGQRRFRTQMSSLQLKIMKACYANYRTPTMSECELLGSEIGLQKRVIQVWFQNARAKEKKAKLQGLPPPMGLDSSGDAPRSECTYCRVKYDFYVSCRSHVFSRQHIARLKEAIQKQLKNEIKYYDLAPAAGGAVPQLKAELKTGTTAAGPPAAATYPGLGFQNMPSALPRLAPVLLSGQQVPPTPIGGLAPFNTGSASSLLGIATPVSPAVLPALNHPGPPKKASDQAATSEVSPVLHNEKDAQVSSTPQPSLAQKNPPDSPILSNLAMPKSLKTLQAAITSGGGAPPLVGGQFLPFPLSATPPMFSPQVQGAYFQQLYGMKKGLFPMNPVIPQTLIGLLPNSLAPSEEPKPQKPTAAALRDPPPEVEEATQTNSEDMLLLQGTGVSTVDVAHRYLCRRCKEAFDDEGQAAAHQDEACFPQGAAPPPLRVPVCTYHCLACQVLVSGTEALGQHLRSSTHKRHALCQNNPTFAKEEANIPHADPGPNPVSTSVLLAL</sequence>
<feature type="domain" description="Homeobox" evidence="15">
    <location>
        <begin position="2633"/>
        <end position="2693"/>
    </location>
</feature>
<feature type="compositionally biased region" description="Basic and acidic residues" evidence="14">
    <location>
        <begin position="2191"/>
        <end position="2222"/>
    </location>
</feature>
<dbReference type="SUPFAM" id="SSF57667">
    <property type="entry name" value="beta-beta-alpha zinc fingers"/>
    <property type="match status" value="4"/>
</dbReference>
<evidence type="ECO:0000256" key="6">
    <source>
        <dbReference type="ARBA" id="ARBA00023015"/>
    </source>
</evidence>
<feature type="region of interest" description="Disordered" evidence="14">
    <location>
        <begin position="480"/>
        <end position="504"/>
    </location>
</feature>
<feature type="domain" description="C2H2-type" evidence="16">
    <location>
        <begin position="1784"/>
        <end position="1812"/>
    </location>
</feature>
<feature type="DNA-binding region" description="Homeobox" evidence="12">
    <location>
        <begin position="2023"/>
        <end position="2082"/>
    </location>
</feature>
<feature type="domain" description="C2H2-type" evidence="16">
    <location>
        <begin position="1375"/>
        <end position="1406"/>
    </location>
</feature>
<feature type="compositionally biased region" description="Polar residues" evidence="14">
    <location>
        <begin position="1466"/>
        <end position="1508"/>
    </location>
</feature>
<dbReference type="PANTHER" id="PTHR45891">
    <property type="entry name" value="ZINC FINGER HOMEOBOX PROTEIN"/>
    <property type="match status" value="1"/>
</dbReference>
<feature type="compositionally biased region" description="Basic and acidic residues" evidence="14">
    <location>
        <begin position="168"/>
        <end position="190"/>
    </location>
</feature>
<keyword evidence="8 12" id="KW-0371">Homeobox</keyword>
<feature type="compositionally biased region" description="Acidic residues" evidence="14">
    <location>
        <begin position="2235"/>
        <end position="2245"/>
    </location>
</feature>
<dbReference type="Pfam" id="PF00046">
    <property type="entry name" value="Homeodomain"/>
    <property type="match status" value="4"/>
</dbReference>
<evidence type="ECO:0000313" key="18">
    <source>
        <dbReference type="Proteomes" id="UP001066276"/>
    </source>
</evidence>
<feature type="region of interest" description="Disordered" evidence="14">
    <location>
        <begin position="2362"/>
        <end position="2387"/>
    </location>
</feature>
<dbReference type="PROSITE" id="PS50157">
    <property type="entry name" value="ZINC_FINGER_C2H2_2"/>
    <property type="match status" value="4"/>
</dbReference>
<dbReference type="PROSITE" id="PS50071">
    <property type="entry name" value="HOMEOBOX_2"/>
    <property type="match status" value="4"/>
</dbReference>
<keyword evidence="18" id="KW-1185">Reference proteome</keyword>
<comment type="subcellular location">
    <subcellularLocation>
        <location evidence="1 12 13">Nucleus</location>
    </subcellularLocation>
</comment>
<feature type="region of interest" description="Disordered" evidence="14">
    <location>
        <begin position="1460"/>
        <end position="1523"/>
    </location>
</feature>
<dbReference type="InterPro" id="IPR003604">
    <property type="entry name" value="Matrin/U1-like-C_Znf_C2H2"/>
</dbReference>
<dbReference type="CDD" id="cd00086">
    <property type="entry name" value="homeodomain"/>
    <property type="match status" value="4"/>
</dbReference>
<dbReference type="InterPro" id="IPR009057">
    <property type="entry name" value="Homeodomain-like_sf"/>
</dbReference>
<feature type="region of interest" description="Disordered" evidence="14">
    <location>
        <begin position="1186"/>
        <end position="1258"/>
    </location>
</feature>
<dbReference type="Gene3D" id="3.30.160.60">
    <property type="entry name" value="Classic Zinc Finger"/>
    <property type="match status" value="3"/>
</dbReference>
<dbReference type="Proteomes" id="UP001066276">
    <property type="component" value="Chromosome 6"/>
</dbReference>
<dbReference type="SMART" id="SM00389">
    <property type="entry name" value="HOX"/>
    <property type="match status" value="4"/>
</dbReference>
<feature type="region of interest" description="Disordered" evidence="14">
    <location>
        <begin position="1053"/>
        <end position="1092"/>
    </location>
</feature>
<dbReference type="GO" id="GO:0008270">
    <property type="term" value="F:zinc ion binding"/>
    <property type="evidence" value="ECO:0007669"/>
    <property type="project" value="UniProtKB-KW"/>
</dbReference>
<feature type="region of interest" description="Disordered" evidence="14">
    <location>
        <begin position="1757"/>
        <end position="1780"/>
    </location>
</feature>
<dbReference type="Gene3D" id="1.10.10.60">
    <property type="entry name" value="Homeodomain-like"/>
    <property type="match status" value="4"/>
</dbReference>
<dbReference type="InterPro" id="IPR017970">
    <property type="entry name" value="Homeobox_CS"/>
</dbReference>
<feature type="compositionally biased region" description="Basic and acidic residues" evidence="14">
    <location>
        <begin position="2146"/>
        <end position="2156"/>
    </location>
</feature>
<evidence type="ECO:0000256" key="4">
    <source>
        <dbReference type="ARBA" id="ARBA00022771"/>
    </source>
</evidence>
<feature type="domain" description="Homeobox" evidence="15">
    <location>
        <begin position="2021"/>
        <end position="2081"/>
    </location>
</feature>
<gene>
    <name evidence="17" type="ORF">NDU88_003600</name>
</gene>
<feature type="compositionally biased region" description="Polar residues" evidence="14">
    <location>
        <begin position="1983"/>
        <end position="1995"/>
    </location>
</feature>
<dbReference type="GO" id="GO:0000981">
    <property type="term" value="F:DNA-binding transcription factor activity, RNA polymerase II-specific"/>
    <property type="evidence" value="ECO:0007669"/>
    <property type="project" value="InterPro"/>
</dbReference>
<feature type="compositionally biased region" description="Low complexity" evidence="14">
    <location>
        <begin position="664"/>
        <end position="700"/>
    </location>
</feature>
<feature type="compositionally biased region" description="Acidic residues" evidence="14">
    <location>
        <begin position="41"/>
        <end position="50"/>
    </location>
</feature>
<dbReference type="PANTHER" id="PTHR45891:SF1">
    <property type="entry name" value="ZINC FINGER HOMEOBOX PROTEIN 2"/>
    <property type="match status" value="1"/>
</dbReference>
<organism evidence="17 18">
    <name type="scientific">Pleurodeles waltl</name>
    <name type="common">Iberian ribbed newt</name>
    <dbReference type="NCBI Taxonomy" id="8319"/>
    <lineage>
        <taxon>Eukaryota</taxon>
        <taxon>Metazoa</taxon>
        <taxon>Chordata</taxon>
        <taxon>Craniata</taxon>
        <taxon>Vertebrata</taxon>
        <taxon>Euteleostomi</taxon>
        <taxon>Amphibia</taxon>
        <taxon>Batrachia</taxon>
        <taxon>Caudata</taxon>
        <taxon>Salamandroidea</taxon>
        <taxon>Salamandridae</taxon>
        <taxon>Pleurodelinae</taxon>
        <taxon>Pleurodeles</taxon>
    </lineage>
</organism>
<feature type="domain" description="C2H2-type" evidence="16">
    <location>
        <begin position="2288"/>
        <end position="2310"/>
    </location>
</feature>
<keyword evidence="5" id="KW-0862">Zinc</keyword>
<dbReference type="EMBL" id="JANPWB010000010">
    <property type="protein sequence ID" value="KAJ1137187.1"/>
    <property type="molecule type" value="Genomic_DNA"/>
</dbReference>
<comment type="caution">
    <text evidence="17">The sequence shown here is derived from an EMBL/GenBank/DDBJ whole genome shotgun (WGS) entry which is preliminary data.</text>
</comment>
<feature type="region of interest" description="Disordered" evidence="14">
    <location>
        <begin position="1633"/>
        <end position="1726"/>
    </location>
</feature>
<dbReference type="GO" id="GO:0005634">
    <property type="term" value="C:nucleus"/>
    <property type="evidence" value="ECO:0007669"/>
    <property type="project" value="UniProtKB-SubCell"/>
</dbReference>
<reference evidence="17" key="1">
    <citation type="journal article" date="2022" name="bioRxiv">
        <title>Sequencing and chromosome-scale assembly of the giantPleurodeles waltlgenome.</title>
        <authorList>
            <person name="Brown T."/>
            <person name="Elewa A."/>
            <person name="Iarovenko S."/>
            <person name="Subramanian E."/>
            <person name="Araus A.J."/>
            <person name="Petzold A."/>
            <person name="Susuki M."/>
            <person name="Suzuki K.-i.T."/>
            <person name="Hayashi T."/>
            <person name="Toyoda A."/>
            <person name="Oliveira C."/>
            <person name="Osipova E."/>
            <person name="Leigh N.D."/>
            <person name="Simon A."/>
            <person name="Yun M.H."/>
        </authorList>
    </citation>
    <scope>NUCLEOTIDE SEQUENCE</scope>
    <source>
        <strain evidence="17">20211129_DDA</strain>
        <tissue evidence="17">Liver</tissue>
    </source>
</reference>
<evidence type="ECO:0000256" key="1">
    <source>
        <dbReference type="ARBA" id="ARBA00004123"/>
    </source>
</evidence>
<keyword evidence="10 12" id="KW-0539">Nucleus</keyword>
<dbReference type="SUPFAM" id="SSF46689">
    <property type="entry name" value="Homeodomain-like"/>
    <property type="match status" value="4"/>
</dbReference>
<evidence type="ECO:0000313" key="17">
    <source>
        <dbReference type="EMBL" id="KAJ1137187.1"/>
    </source>
</evidence>
<feature type="compositionally biased region" description="Low complexity" evidence="14">
    <location>
        <begin position="2168"/>
        <end position="2182"/>
    </location>
</feature>
<keyword evidence="9" id="KW-0804">Transcription</keyword>
<feature type="compositionally biased region" description="Pro residues" evidence="14">
    <location>
        <begin position="1851"/>
        <end position="1862"/>
    </location>
</feature>
<feature type="region of interest" description="Disordered" evidence="14">
    <location>
        <begin position="2975"/>
        <end position="3008"/>
    </location>
</feature>
<feature type="region of interest" description="Disordered" evidence="14">
    <location>
        <begin position="1978"/>
        <end position="2020"/>
    </location>
</feature>
<feature type="region of interest" description="Disordered" evidence="14">
    <location>
        <begin position="2844"/>
        <end position="2898"/>
    </location>
</feature>
<feature type="domain" description="C2H2-type" evidence="16">
    <location>
        <begin position="1426"/>
        <end position="1455"/>
    </location>
</feature>
<dbReference type="FunFam" id="3.30.160.60:FF:000081">
    <property type="entry name" value="Zinc finger homeobox protein 4"/>
    <property type="match status" value="1"/>
</dbReference>
<evidence type="ECO:0000256" key="14">
    <source>
        <dbReference type="SAM" id="MobiDB-lite"/>
    </source>
</evidence>
<dbReference type="SMART" id="SM00451">
    <property type="entry name" value="ZnF_U1"/>
    <property type="match status" value="8"/>
</dbReference>
<evidence type="ECO:0000256" key="8">
    <source>
        <dbReference type="ARBA" id="ARBA00023155"/>
    </source>
</evidence>
<dbReference type="FunFam" id="3.30.160.60:FF:000446">
    <property type="entry name" value="Zinc finger protein"/>
    <property type="match status" value="1"/>
</dbReference>
<evidence type="ECO:0000259" key="16">
    <source>
        <dbReference type="PROSITE" id="PS50157"/>
    </source>
</evidence>
<feature type="DNA-binding region" description="Homeobox" evidence="12">
    <location>
        <begin position="1919"/>
        <end position="1978"/>
    </location>
</feature>
<keyword evidence="3" id="KW-0677">Repeat</keyword>
<feature type="compositionally biased region" description="Acidic residues" evidence="14">
    <location>
        <begin position="1680"/>
        <end position="1694"/>
    </location>
</feature>
<feature type="compositionally biased region" description="Basic and acidic residues" evidence="14">
    <location>
        <begin position="1203"/>
        <end position="1228"/>
    </location>
</feature>
<feature type="region of interest" description="Disordered" evidence="14">
    <location>
        <begin position="1838"/>
        <end position="1862"/>
    </location>
</feature>
<evidence type="ECO:0000256" key="11">
    <source>
        <dbReference type="PROSITE-ProRule" id="PRU00042"/>
    </source>
</evidence>
<dbReference type="InterPro" id="IPR051968">
    <property type="entry name" value="ZnFinger_Homeobox_TR"/>
</dbReference>
<dbReference type="InterPro" id="IPR001356">
    <property type="entry name" value="HD"/>
</dbReference>
<keyword evidence="7 12" id="KW-0238">DNA-binding</keyword>
<dbReference type="SMART" id="SM00355">
    <property type="entry name" value="ZnF_C2H2"/>
    <property type="match status" value="17"/>
</dbReference>
<feature type="region of interest" description="Disordered" evidence="14">
    <location>
        <begin position="22"/>
        <end position="50"/>
    </location>
</feature>
<feature type="compositionally biased region" description="Low complexity" evidence="14">
    <location>
        <begin position="2607"/>
        <end position="2620"/>
    </location>
</feature>
<accession>A0AAV7Q9F0</accession>
<dbReference type="Pfam" id="PF24056">
    <property type="entry name" value="zf-C2H2_ZFHX3"/>
    <property type="match status" value="1"/>
</dbReference>
<keyword evidence="2" id="KW-0479">Metal-binding</keyword>
<feature type="region of interest" description="Disordered" evidence="14">
    <location>
        <begin position="1294"/>
        <end position="1322"/>
    </location>
</feature>
<dbReference type="PROSITE" id="PS00028">
    <property type="entry name" value="ZINC_FINGER_C2H2_1"/>
    <property type="match status" value="8"/>
</dbReference>
<evidence type="ECO:0000256" key="13">
    <source>
        <dbReference type="RuleBase" id="RU000682"/>
    </source>
</evidence>
<evidence type="ECO:0000256" key="2">
    <source>
        <dbReference type="ARBA" id="ARBA00022723"/>
    </source>
</evidence>
<feature type="compositionally biased region" description="Acidic residues" evidence="14">
    <location>
        <begin position="1302"/>
        <end position="1314"/>
    </location>
</feature>
<evidence type="ECO:0000256" key="12">
    <source>
        <dbReference type="PROSITE-ProRule" id="PRU00108"/>
    </source>
</evidence>
<dbReference type="GO" id="GO:0000978">
    <property type="term" value="F:RNA polymerase II cis-regulatory region sequence-specific DNA binding"/>
    <property type="evidence" value="ECO:0007669"/>
    <property type="project" value="TreeGrafter"/>
</dbReference>
<feature type="DNA-binding region" description="Homeobox" evidence="12">
    <location>
        <begin position="2386"/>
        <end position="2445"/>
    </location>
</feature>
<feature type="compositionally biased region" description="Polar residues" evidence="14">
    <location>
        <begin position="1639"/>
        <end position="1658"/>
    </location>
</feature>
<feature type="compositionally biased region" description="Pro residues" evidence="14">
    <location>
        <begin position="1757"/>
        <end position="1772"/>
    </location>
</feature>
<feature type="region of interest" description="Disordered" evidence="14">
    <location>
        <begin position="2542"/>
        <end position="2626"/>
    </location>
</feature>
<dbReference type="InterPro" id="IPR013087">
    <property type="entry name" value="Znf_C2H2_type"/>
</dbReference>
<protein>
    <submittedName>
        <fullName evidence="17">Uncharacterized protein</fullName>
    </submittedName>
</protein>
<proteinExistence type="predicted"/>
<feature type="region of interest" description="Disordered" evidence="14">
    <location>
        <begin position="664"/>
        <end position="708"/>
    </location>
</feature>
<feature type="compositionally biased region" description="Polar residues" evidence="14">
    <location>
        <begin position="2559"/>
        <end position="2573"/>
    </location>
</feature>
<feature type="domain" description="Homeobox" evidence="15">
    <location>
        <begin position="2384"/>
        <end position="2444"/>
    </location>
</feature>
<feature type="region of interest" description="Disordered" evidence="14">
    <location>
        <begin position="2140"/>
        <end position="2286"/>
    </location>
</feature>
<evidence type="ECO:0000256" key="3">
    <source>
        <dbReference type="ARBA" id="ARBA00022737"/>
    </source>
</evidence>
<evidence type="ECO:0000256" key="5">
    <source>
        <dbReference type="ARBA" id="ARBA00022833"/>
    </source>
</evidence>
<evidence type="ECO:0000259" key="15">
    <source>
        <dbReference type="PROSITE" id="PS50071"/>
    </source>
</evidence>